<evidence type="ECO:0000313" key="2">
    <source>
        <dbReference type="Proteomes" id="UP001521074"/>
    </source>
</evidence>
<name>A0ABS8VTH4_9PROT</name>
<keyword evidence="2" id="KW-1185">Reference proteome</keyword>
<dbReference type="RefSeq" id="WP_232877585.1">
    <property type="nucleotide sequence ID" value="NZ_JAJSOJ010000025.1"/>
</dbReference>
<proteinExistence type="predicted"/>
<accession>A0ABS8VTH4</accession>
<dbReference type="Proteomes" id="UP001521074">
    <property type="component" value="Unassembled WGS sequence"/>
</dbReference>
<reference evidence="1 2" key="1">
    <citation type="submission" date="2021-12" db="EMBL/GenBank/DDBJ databases">
        <title>Genome sequence of Acetobacter sicerae DmPark20a_162.</title>
        <authorList>
            <person name="Chaston J.M."/>
        </authorList>
    </citation>
    <scope>NUCLEOTIDE SEQUENCE [LARGE SCALE GENOMIC DNA]</scope>
    <source>
        <strain evidence="1 2">DmPark20a_162</strain>
    </source>
</reference>
<organism evidence="1 2">
    <name type="scientific">Acetobacter sicerae</name>
    <dbReference type="NCBI Taxonomy" id="85325"/>
    <lineage>
        <taxon>Bacteria</taxon>
        <taxon>Pseudomonadati</taxon>
        <taxon>Pseudomonadota</taxon>
        <taxon>Alphaproteobacteria</taxon>
        <taxon>Acetobacterales</taxon>
        <taxon>Acetobacteraceae</taxon>
        <taxon>Acetobacter</taxon>
    </lineage>
</organism>
<comment type="caution">
    <text evidence="1">The sequence shown here is derived from an EMBL/GenBank/DDBJ whole genome shotgun (WGS) entry which is preliminary data.</text>
</comment>
<protein>
    <submittedName>
        <fullName evidence="1">Uncharacterized protein</fullName>
    </submittedName>
</protein>
<gene>
    <name evidence="1" type="ORF">LWC05_08760</name>
</gene>
<dbReference type="EMBL" id="JAJSOJ010000025">
    <property type="protein sequence ID" value="MCE0743970.1"/>
    <property type="molecule type" value="Genomic_DNA"/>
</dbReference>
<evidence type="ECO:0000313" key="1">
    <source>
        <dbReference type="EMBL" id="MCE0743970.1"/>
    </source>
</evidence>
<sequence>MKKLLRRACKRDGFASANKPGSLREVAIRMGSSILSTSGIDSLYFHSLLPIRPFGENVQVIKYNKNNTLIALIKKYAIQDSRRKTGGSINLSSFLPQSYPHVQWMNIP</sequence>